<evidence type="ECO:0000313" key="3">
    <source>
        <dbReference type="Proteomes" id="UP000708298"/>
    </source>
</evidence>
<feature type="region of interest" description="Disordered" evidence="1">
    <location>
        <begin position="282"/>
        <end position="330"/>
    </location>
</feature>
<sequence>MAVFDANALTDPFASTQFNLPGDLQAAQQIRQGQNALTMQAQQVADQQQEVGLRPGLAAGDPQALNALSVIDPSMTSQIIANRSAQAMIPYNIMQRQAQTMAQAAQGVVAAAPADRPAAYQQMLANVRPYGLGQNLPDQYPGDGALDQIAMFGADPGKILNYLQNRPYLAGAAGGQPPSGGASGQNNPGNLKNVGGDGFQSFSTPEAGVAATENQLLIDNQQHGLKTTAQIINSWAPPSDGNDTAAYTAAVAQQLGVDPNQPLDLTNPTLRSQFAQAIFKQEGHPVSSAPAQAADGSTPGSYTPGSPADVQAEAPQPAAAPGDQASAPSQTYAPVMKNGQIITDGNGYQLVQYGDGSQGYVPASGGPADPATLAVQAHIKASAQAGFQLVRDPNSGVMIYQPIPGGPADPAAKHNLAVAGDTSGPLQSGTPPAAAPGTPAASVVPTQNALSMAAPAATQPARTPAAGQTPAGTFPAPPVDPYAGLANNGALATRMNADRTAAADAVKANAPILEKDQQQIQNAQQFELVNAGAPTGPRAGSDAAAWARSHIPWTPSNQPYQTMDKIAAEMKVSGLPSGMGRLDLPVIQAVAKQQPSVTNYRDVNSNIANVQIGRARRDMMYRQAQNQWAQQNGTLAGFDQMWGDYADNVPAYLVSADGSRTTVNTAAPSFRDWVWNRTDQNTGRYNPALASVPDSQLSGGQPQAQSQGQPTPQQAAPQSQMPQPQQAAGNPQSAASQQGGAVFHVANSADYASVPSGARYVSPDGVLRVKQ</sequence>
<dbReference type="RefSeq" id="WP_227323929.1">
    <property type="nucleotide sequence ID" value="NZ_JAESVB010000028.1"/>
</dbReference>
<protein>
    <submittedName>
        <fullName evidence="2">Uncharacterized protein</fullName>
    </submittedName>
</protein>
<dbReference type="EMBL" id="JAESVB010000028">
    <property type="protein sequence ID" value="MCB8878281.1"/>
    <property type="molecule type" value="Genomic_DNA"/>
</dbReference>
<feature type="region of interest" description="Disordered" evidence="1">
    <location>
        <begin position="419"/>
        <end position="442"/>
    </location>
</feature>
<proteinExistence type="predicted"/>
<dbReference type="Proteomes" id="UP000708298">
    <property type="component" value="Unassembled WGS sequence"/>
</dbReference>
<reference evidence="2" key="1">
    <citation type="journal article" date="2021" name="Microorganisms">
        <title>Acidisoma silvae sp. nov. and Acidisomacellulosilytica sp. nov., Two Acidophilic Bacteria Isolated from Decaying Wood, Hydrolyzing Cellulose and Producing Poly-3-hydroxybutyrate.</title>
        <authorList>
            <person name="Mieszkin S."/>
            <person name="Pouder E."/>
            <person name="Uroz S."/>
            <person name="Simon-Colin C."/>
            <person name="Alain K."/>
        </authorList>
    </citation>
    <scope>NUCLEOTIDE SEQUENCE</scope>
    <source>
        <strain evidence="2">HW T2.11</strain>
    </source>
</reference>
<feature type="region of interest" description="Disordered" evidence="1">
    <location>
        <begin position="684"/>
        <end position="741"/>
    </location>
</feature>
<feature type="compositionally biased region" description="Low complexity" evidence="1">
    <location>
        <begin position="695"/>
        <end position="729"/>
    </location>
</feature>
<evidence type="ECO:0000256" key="1">
    <source>
        <dbReference type="SAM" id="MobiDB-lite"/>
    </source>
</evidence>
<keyword evidence="3" id="KW-1185">Reference proteome</keyword>
<feature type="compositionally biased region" description="Low complexity" evidence="1">
    <location>
        <begin position="307"/>
        <end position="330"/>
    </location>
</feature>
<reference evidence="2" key="2">
    <citation type="submission" date="2021-01" db="EMBL/GenBank/DDBJ databases">
        <authorList>
            <person name="Mieszkin S."/>
            <person name="Pouder E."/>
            <person name="Alain K."/>
        </authorList>
    </citation>
    <scope>NUCLEOTIDE SEQUENCE</scope>
    <source>
        <strain evidence="2">HW T2.11</strain>
    </source>
</reference>
<accession>A0A964E1E9</accession>
<gene>
    <name evidence="2" type="ORF">ASILVAE211_24090</name>
</gene>
<organism evidence="2 3">
    <name type="scientific">Acidisoma silvae</name>
    <dbReference type="NCBI Taxonomy" id="2802396"/>
    <lineage>
        <taxon>Bacteria</taxon>
        <taxon>Pseudomonadati</taxon>
        <taxon>Pseudomonadota</taxon>
        <taxon>Alphaproteobacteria</taxon>
        <taxon>Acetobacterales</taxon>
        <taxon>Acidocellaceae</taxon>
        <taxon>Acidisoma</taxon>
    </lineage>
</organism>
<feature type="compositionally biased region" description="Polar residues" evidence="1">
    <location>
        <begin position="730"/>
        <end position="739"/>
    </location>
</feature>
<feature type="region of interest" description="Disordered" evidence="1">
    <location>
        <begin position="173"/>
        <end position="206"/>
    </location>
</feature>
<evidence type="ECO:0000313" key="2">
    <source>
        <dbReference type="EMBL" id="MCB8878281.1"/>
    </source>
</evidence>
<dbReference type="AlphaFoldDB" id="A0A964E1E9"/>
<feature type="compositionally biased region" description="Low complexity" evidence="1">
    <location>
        <begin position="428"/>
        <end position="442"/>
    </location>
</feature>
<comment type="caution">
    <text evidence="2">The sequence shown here is derived from an EMBL/GenBank/DDBJ whole genome shotgun (WGS) entry which is preliminary data.</text>
</comment>
<name>A0A964E1E9_9PROT</name>
<feature type="compositionally biased region" description="Gly residues" evidence="1">
    <location>
        <begin position="173"/>
        <end position="183"/>
    </location>
</feature>